<sequence>MTPPAVLCSGLVRIFTTAGVEVQALQGLDLLVERGELLAIVGASGSGKSTLLGILSGLDTPTAGRVEVAGRDVLTLTERQRVDFRRRTVGFVWQQTARNLLPYLSVEENIRVVAAVARGPRRLRAQRVDEMVGLLGLGAVRDRRPVALSGGQQQRAAIAVALVNEPDVLLTDEPTGELDEAATVDVLEALRSINRENGVTTVIVTHDSGVSDHVSRTVRIRDGRTSTETLRRLSGGEQAAEEFAVLDRFGRLQLPEEFTGALGLRDRVRLGLEADHIRVESGREAGEPEPEAAPDAVVPDPPRRRGRHSLPEGDAS</sequence>
<keyword evidence="7" id="KW-1185">Reference proteome</keyword>
<dbReference type="InterPro" id="IPR015854">
    <property type="entry name" value="ABC_transpr_LolD-like"/>
</dbReference>
<dbReference type="GO" id="GO:0022857">
    <property type="term" value="F:transmembrane transporter activity"/>
    <property type="evidence" value="ECO:0007669"/>
    <property type="project" value="TreeGrafter"/>
</dbReference>
<dbReference type="RefSeq" id="WP_085477943.1">
    <property type="nucleotide sequence ID" value="NZ_FXBM01000004.1"/>
</dbReference>
<evidence type="ECO:0000313" key="7">
    <source>
        <dbReference type="Proteomes" id="UP000193711"/>
    </source>
</evidence>
<evidence type="ECO:0000259" key="5">
    <source>
        <dbReference type="PROSITE" id="PS50893"/>
    </source>
</evidence>
<dbReference type="InterPro" id="IPR003439">
    <property type="entry name" value="ABC_transporter-like_ATP-bd"/>
</dbReference>
<dbReference type="GO" id="GO:0005524">
    <property type="term" value="F:ATP binding"/>
    <property type="evidence" value="ECO:0007669"/>
    <property type="project" value="UniProtKB-KW"/>
</dbReference>
<keyword evidence="3" id="KW-0067">ATP-binding</keyword>
<dbReference type="OrthoDB" id="9802264at2"/>
<dbReference type="InterPro" id="IPR017871">
    <property type="entry name" value="ABC_transporter-like_CS"/>
</dbReference>
<dbReference type="InterPro" id="IPR003593">
    <property type="entry name" value="AAA+_ATPase"/>
</dbReference>
<accession>A0A1X7PGL1</accession>
<dbReference type="Pfam" id="PF00005">
    <property type="entry name" value="ABC_tran"/>
    <property type="match status" value="1"/>
</dbReference>
<proteinExistence type="predicted"/>
<dbReference type="PROSITE" id="PS00211">
    <property type="entry name" value="ABC_TRANSPORTER_1"/>
    <property type="match status" value="1"/>
</dbReference>
<name>A0A1X7PGL1_9MICO</name>
<dbReference type="PANTHER" id="PTHR24220:SF685">
    <property type="entry name" value="ABC TRANSPORTER RELATED"/>
    <property type="match status" value="1"/>
</dbReference>
<dbReference type="PANTHER" id="PTHR24220">
    <property type="entry name" value="IMPORT ATP-BINDING PROTEIN"/>
    <property type="match status" value="1"/>
</dbReference>
<feature type="region of interest" description="Disordered" evidence="4">
    <location>
        <begin position="279"/>
        <end position="316"/>
    </location>
</feature>
<dbReference type="PROSITE" id="PS50893">
    <property type="entry name" value="ABC_TRANSPORTER_2"/>
    <property type="match status" value="1"/>
</dbReference>
<dbReference type="Proteomes" id="UP000193711">
    <property type="component" value="Unassembled WGS sequence"/>
</dbReference>
<evidence type="ECO:0000256" key="4">
    <source>
        <dbReference type="SAM" id="MobiDB-lite"/>
    </source>
</evidence>
<dbReference type="GO" id="GO:0005886">
    <property type="term" value="C:plasma membrane"/>
    <property type="evidence" value="ECO:0007669"/>
    <property type="project" value="TreeGrafter"/>
</dbReference>
<dbReference type="Gene3D" id="3.40.50.300">
    <property type="entry name" value="P-loop containing nucleotide triphosphate hydrolases"/>
    <property type="match status" value="1"/>
</dbReference>
<evidence type="ECO:0000256" key="1">
    <source>
        <dbReference type="ARBA" id="ARBA00022448"/>
    </source>
</evidence>
<reference evidence="7" key="1">
    <citation type="submission" date="2017-04" db="EMBL/GenBank/DDBJ databases">
        <authorList>
            <person name="Varghese N."/>
            <person name="Submissions S."/>
        </authorList>
    </citation>
    <scope>NUCLEOTIDE SEQUENCE [LARGE SCALE GENOMIC DNA]</scope>
    <source>
        <strain evidence="7">VKM Ac-2121</strain>
    </source>
</reference>
<keyword evidence="2" id="KW-0547">Nucleotide-binding</keyword>
<dbReference type="SMART" id="SM00382">
    <property type="entry name" value="AAA"/>
    <property type="match status" value="1"/>
</dbReference>
<dbReference type="InterPro" id="IPR017911">
    <property type="entry name" value="MacB-like_ATP-bd"/>
</dbReference>
<keyword evidence="1" id="KW-0813">Transport</keyword>
<dbReference type="AlphaFoldDB" id="A0A1X7PGL1"/>
<gene>
    <name evidence="6" type="ORF">SAMN06295885_3543</name>
</gene>
<dbReference type="CDD" id="cd03255">
    <property type="entry name" value="ABC_MJ0796_LolCDE_FtsE"/>
    <property type="match status" value="1"/>
</dbReference>
<evidence type="ECO:0000313" key="6">
    <source>
        <dbReference type="EMBL" id="SMH50439.1"/>
    </source>
</evidence>
<evidence type="ECO:0000256" key="3">
    <source>
        <dbReference type="ARBA" id="ARBA00022840"/>
    </source>
</evidence>
<feature type="domain" description="ABC transporter" evidence="5">
    <location>
        <begin position="6"/>
        <end position="247"/>
    </location>
</feature>
<dbReference type="EMBL" id="FXBM01000004">
    <property type="protein sequence ID" value="SMH50439.1"/>
    <property type="molecule type" value="Genomic_DNA"/>
</dbReference>
<dbReference type="GO" id="GO:0016887">
    <property type="term" value="F:ATP hydrolysis activity"/>
    <property type="evidence" value="ECO:0007669"/>
    <property type="project" value="InterPro"/>
</dbReference>
<organism evidence="6 7">
    <name type="scientific">Rathayibacter oskolensis</name>
    <dbReference type="NCBI Taxonomy" id="1891671"/>
    <lineage>
        <taxon>Bacteria</taxon>
        <taxon>Bacillati</taxon>
        <taxon>Actinomycetota</taxon>
        <taxon>Actinomycetes</taxon>
        <taxon>Micrococcales</taxon>
        <taxon>Microbacteriaceae</taxon>
        <taxon>Rathayibacter</taxon>
    </lineage>
</organism>
<protein>
    <submittedName>
        <fullName evidence="6">ABC-type lipoprotein export system, ATPase component</fullName>
    </submittedName>
</protein>
<dbReference type="InterPro" id="IPR027417">
    <property type="entry name" value="P-loop_NTPase"/>
</dbReference>
<evidence type="ECO:0000256" key="2">
    <source>
        <dbReference type="ARBA" id="ARBA00022741"/>
    </source>
</evidence>
<keyword evidence="6" id="KW-0449">Lipoprotein</keyword>
<dbReference type="SUPFAM" id="SSF52540">
    <property type="entry name" value="P-loop containing nucleoside triphosphate hydrolases"/>
    <property type="match status" value="1"/>
</dbReference>
<dbReference type="STRING" id="1891671.SAMN06295885_3543"/>